<gene>
    <name evidence="3" type="ORF">SAMN05216462_2298</name>
</gene>
<dbReference type="RefSeq" id="WP_074761646.1">
    <property type="nucleotide sequence ID" value="NZ_FNRF01000004.1"/>
</dbReference>
<dbReference type="InterPro" id="IPR041607">
    <property type="entry name" value="HU-HIG"/>
</dbReference>
<dbReference type="SUPFAM" id="SSF47729">
    <property type="entry name" value="IHF-like DNA-binding proteins"/>
    <property type="match status" value="1"/>
</dbReference>
<evidence type="ECO:0000256" key="1">
    <source>
        <dbReference type="ARBA" id="ARBA00023125"/>
    </source>
</evidence>
<evidence type="ECO:0000313" key="4">
    <source>
        <dbReference type="Proteomes" id="UP000182257"/>
    </source>
</evidence>
<evidence type="ECO:0000259" key="2">
    <source>
        <dbReference type="Pfam" id="PF18291"/>
    </source>
</evidence>
<feature type="domain" description="HU" evidence="2">
    <location>
        <begin position="1"/>
        <end position="102"/>
    </location>
</feature>
<dbReference type="Proteomes" id="UP000182257">
    <property type="component" value="Unassembled WGS sequence"/>
</dbReference>
<dbReference type="OrthoDB" id="1071445at2"/>
<dbReference type="InterPro" id="IPR010992">
    <property type="entry name" value="IHF-like_DNA-bd_dom_sf"/>
</dbReference>
<dbReference type="GO" id="GO:0003677">
    <property type="term" value="F:DNA binding"/>
    <property type="evidence" value="ECO:0007669"/>
    <property type="project" value="UniProtKB-KW"/>
</dbReference>
<dbReference type="Pfam" id="PF18291">
    <property type="entry name" value="HU-HIG"/>
    <property type="match status" value="1"/>
</dbReference>
<organism evidence="3 4">
    <name type="scientific">Xylanibacter ruminicola</name>
    <name type="common">Prevotella ruminicola</name>
    <dbReference type="NCBI Taxonomy" id="839"/>
    <lineage>
        <taxon>Bacteria</taxon>
        <taxon>Pseudomonadati</taxon>
        <taxon>Bacteroidota</taxon>
        <taxon>Bacteroidia</taxon>
        <taxon>Bacteroidales</taxon>
        <taxon>Prevotellaceae</taxon>
        <taxon>Xylanibacter</taxon>
    </lineage>
</organism>
<accession>A0A1H4DGG3</accession>
<protein>
    <submittedName>
        <fullName evidence="3">DNA-binding protein, histone-like, putative</fullName>
    </submittedName>
</protein>
<name>A0A1H4DGG3_XYLRU</name>
<dbReference type="Gene3D" id="4.10.520.10">
    <property type="entry name" value="IHF-like DNA-binding proteins"/>
    <property type="match status" value="1"/>
</dbReference>
<dbReference type="AlphaFoldDB" id="A0A1H4DGG3"/>
<reference evidence="3 4" key="1">
    <citation type="submission" date="2016-10" db="EMBL/GenBank/DDBJ databases">
        <authorList>
            <person name="de Groot N.N."/>
        </authorList>
    </citation>
    <scope>NUCLEOTIDE SEQUENCE [LARGE SCALE GENOMIC DNA]</scope>
    <source>
        <strain evidence="3 4">D31d</strain>
    </source>
</reference>
<proteinExistence type="predicted"/>
<sequence length="144" mass="15841">MAVHIRLIRNNIKRSSSYGKYFAKAVSQGEVTMSELAEEAAINSGISKGAFVRGVTELQDMMKHRLANGQTVVIEGIGRFSLRVESIGVEEPKQFNIGRHIKRIVCGFLPAGSRINIGKGTKNGRILYDFCEGAKAVWQTGFKP</sequence>
<evidence type="ECO:0000313" key="3">
    <source>
        <dbReference type="EMBL" id="SEA71606.1"/>
    </source>
</evidence>
<dbReference type="EMBL" id="FNRF01000004">
    <property type="protein sequence ID" value="SEA71606.1"/>
    <property type="molecule type" value="Genomic_DNA"/>
</dbReference>
<keyword evidence="1 3" id="KW-0238">DNA-binding</keyword>